<name>A0A074MKF4_9SPHN</name>
<dbReference type="GO" id="GO:0004497">
    <property type="term" value="F:monooxygenase activity"/>
    <property type="evidence" value="ECO:0007669"/>
    <property type="project" value="UniProtKB-KW"/>
</dbReference>
<sequence>MKPRAAGFMRAPWEAYAAMREEAGPLWTEPETGVVFVLDYALAEEVMRNHQRFSSFADRAAMRKGGLPAEVLEIKAQGWPLALTMVQNDAPDHDDYRKLVGPFFLPRRLKLMEPFVAGRIGELLDAIDDKGGRSDFFPDFAVPLPVSVIGEYLGMRHLGDDTVKRWSDAFADEIGFLTSDERAVEIAKLTLECHRAMVALCDGRRRGEGKDIITALANATRPDGERLGNPELLSILTQLMVAGNETTTSTLGFALLRLARDPALYARLSAEPEKIAPFLEEVLRLDSPIQGQFRKAVGDQQLGGHTIPDGTMLHVRFGAANRDPRVWGAGAGDVQLDRRPPKPHMAFGNGIHFCVGAALSRLEMRVALGEILSRYRSVRLACAEEDLPFRTNFHQRGMTSLPLEFER</sequence>
<dbReference type="PRINTS" id="PR00385">
    <property type="entry name" value="P450"/>
</dbReference>
<dbReference type="SUPFAM" id="SSF48264">
    <property type="entry name" value="Cytochrome P450"/>
    <property type="match status" value="1"/>
</dbReference>
<dbReference type="InterPro" id="IPR001128">
    <property type="entry name" value="Cyt_P450"/>
</dbReference>
<evidence type="ECO:0000313" key="3">
    <source>
        <dbReference type="EMBL" id="KEO92363.1"/>
    </source>
</evidence>
<protein>
    <recommendedName>
        <fullName evidence="5">Cytochrome P450</fullName>
    </recommendedName>
</protein>
<keyword evidence="2" id="KW-0479">Metal-binding</keyword>
<evidence type="ECO:0008006" key="5">
    <source>
        <dbReference type="Google" id="ProtNLM"/>
    </source>
</evidence>
<dbReference type="GO" id="GO:0005506">
    <property type="term" value="F:iron ion binding"/>
    <property type="evidence" value="ECO:0007669"/>
    <property type="project" value="InterPro"/>
</dbReference>
<proteinExistence type="inferred from homology"/>
<dbReference type="Pfam" id="PF00067">
    <property type="entry name" value="p450"/>
    <property type="match status" value="1"/>
</dbReference>
<organism evidence="3 4">
    <name type="scientific">Erythrobacter litoralis</name>
    <dbReference type="NCBI Taxonomy" id="39960"/>
    <lineage>
        <taxon>Bacteria</taxon>
        <taxon>Pseudomonadati</taxon>
        <taxon>Pseudomonadota</taxon>
        <taxon>Alphaproteobacteria</taxon>
        <taxon>Sphingomonadales</taxon>
        <taxon>Erythrobacteraceae</taxon>
        <taxon>Erythrobacter/Porphyrobacter group</taxon>
        <taxon>Erythrobacter</taxon>
    </lineage>
</organism>
<gene>
    <name evidence="3" type="ORF">EH32_01065</name>
</gene>
<dbReference type="PANTHER" id="PTHR46696:SF1">
    <property type="entry name" value="CYTOCHROME P450 YJIB-RELATED"/>
    <property type="match status" value="1"/>
</dbReference>
<dbReference type="GO" id="GO:0020037">
    <property type="term" value="F:heme binding"/>
    <property type="evidence" value="ECO:0007669"/>
    <property type="project" value="InterPro"/>
</dbReference>
<dbReference type="Gene3D" id="1.10.630.10">
    <property type="entry name" value="Cytochrome P450"/>
    <property type="match status" value="1"/>
</dbReference>
<dbReference type="RefSeq" id="WP_051698261.1">
    <property type="nucleotide sequence ID" value="NZ_JMIX01000010.1"/>
</dbReference>
<accession>A0A074MKF4</accession>
<dbReference type="AlphaFoldDB" id="A0A074MKF4"/>
<dbReference type="InterPro" id="IPR017972">
    <property type="entry name" value="Cyt_P450_CS"/>
</dbReference>
<dbReference type="InterPro" id="IPR036396">
    <property type="entry name" value="Cyt_P450_sf"/>
</dbReference>
<keyword evidence="2" id="KW-0560">Oxidoreductase</keyword>
<comment type="similarity">
    <text evidence="1 2">Belongs to the cytochrome P450 family.</text>
</comment>
<keyword evidence="4" id="KW-1185">Reference proteome</keyword>
<dbReference type="KEGG" id="elq:Ga0102493_111520"/>
<reference evidence="3 4" key="1">
    <citation type="submission" date="2014-04" db="EMBL/GenBank/DDBJ databases">
        <title>A comprehensive comparison of genomes of Erythrobacter spp. Strains.</title>
        <authorList>
            <person name="Zheng Q."/>
        </authorList>
    </citation>
    <scope>NUCLEOTIDE SEQUENCE [LARGE SCALE GENOMIC DNA]</scope>
    <source>
        <strain evidence="3 4">DSM 8509</strain>
    </source>
</reference>
<keyword evidence="2" id="KW-0349">Heme</keyword>
<dbReference type="PRINTS" id="PR00359">
    <property type="entry name" value="BP450"/>
</dbReference>
<dbReference type="PROSITE" id="PS00086">
    <property type="entry name" value="CYTOCHROME_P450"/>
    <property type="match status" value="1"/>
</dbReference>
<evidence type="ECO:0000256" key="2">
    <source>
        <dbReference type="RuleBase" id="RU000461"/>
    </source>
</evidence>
<dbReference type="GO" id="GO:0016705">
    <property type="term" value="F:oxidoreductase activity, acting on paired donors, with incorporation or reduction of molecular oxygen"/>
    <property type="evidence" value="ECO:0007669"/>
    <property type="project" value="InterPro"/>
</dbReference>
<keyword evidence="2" id="KW-0408">Iron</keyword>
<dbReference type="InterPro" id="IPR002397">
    <property type="entry name" value="Cyt_P450_B"/>
</dbReference>
<dbReference type="PANTHER" id="PTHR46696">
    <property type="entry name" value="P450, PUTATIVE (EUROFUNG)-RELATED"/>
    <property type="match status" value="1"/>
</dbReference>
<keyword evidence="2" id="KW-0503">Monooxygenase</keyword>
<evidence type="ECO:0000256" key="1">
    <source>
        <dbReference type="ARBA" id="ARBA00010617"/>
    </source>
</evidence>
<dbReference type="Proteomes" id="UP000027866">
    <property type="component" value="Unassembled WGS sequence"/>
</dbReference>
<dbReference type="PATRIC" id="fig|39960.10.peg.600"/>
<evidence type="ECO:0000313" key="4">
    <source>
        <dbReference type="Proteomes" id="UP000027866"/>
    </source>
</evidence>
<comment type="caution">
    <text evidence="3">The sequence shown here is derived from an EMBL/GenBank/DDBJ whole genome shotgun (WGS) entry which is preliminary data.</text>
</comment>
<dbReference type="EMBL" id="JMIX01000010">
    <property type="protein sequence ID" value="KEO92363.1"/>
    <property type="molecule type" value="Genomic_DNA"/>
</dbReference>